<evidence type="ECO:0000313" key="1">
    <source>
        <dbReference type="EMBL" id="MBR8463498.1"/>
    </source>
</evidence>
<name>A0ABS5HH85_9BACT</name>
<reference evidence="1 2" key="1">
    <citation type="submission" date="2021-04" db="EMBL/GenBank/DDBJ databases">
        <title>Molecular and phenotypic characterization and identification of bacterial isolates recovered from the Anatolian ground squirrels (Spermophilus xanthoprymnus) and which have the potential to form a new species in the Campylobacter genus.</title>
        <authorList>
            <person name="Aydin F."/>
            <person name="Abay S."/>
            <person name="Kayman T."/>
            <person name="Karakaya E."/>
            <person name="Mustak H.K."/>
            <person name="Mustak I.B."/>
            <person name="Bilgin N."/>
            <person name="Duzler A."/>
            <person name="Sahin O."/>
            <person name="Guran O."/>
            <person name="Saticioglu I.B."/>
        </authorList>
    </citation>
    <scope>NUCLEOTIDE SEQUENCE [LARGE SCALE GENOMIC DNA]</scope>
    <source>
        <strain evidence="2">faydin-G24</strain>
    </source>
</reference>
<accession>A0ABS5HH85</accession>
<dbReference type="SUPFAM" id="SSF51126">
    <property type="entry name" value="Pectin lyase-like"/>
    <property type="match status" value="1"/>
</dbReference>
<sequence>MKEIVRKSLVGERAMFEASDLRIVECTFEDGESPLKHSKNLQIFQSLFKWKYPCWYSQNLSFESCMFLEMARAGIWYANGVIMKNCTIESPKIFRQTSGLDLQNVTIFKADETMWNCRDIKMKNIVAKGDYFAMGSADIDIDGFELLGNYSFDGSKNVHVKNAKILSKDAFWNSENVIIEDSFISGEYIGWNSKNLTFINCMIESLQGFCYIKNLTLKNCKLINTTRAFEYSSDINAQIIGRVDSIVNPISGVIVADEIGEITLDDSKIDPKETKISTNK</sequence>
<keyword evidence="2" id="KW-1185">Reference proteome</keyword>
<proteinExistence type="predicted"/>
<protein>
    <submittedName>
        <fullName evidence="1">DUF3737 family protein</fullName>
    </submittedName>
</protein>
<dbReference type="InterPro" id="IPR011050">
    <property type="entry name" value="Pectin_lyase_fold/virulence"/>
</dbReference>
<comment type="caution">
    <text evidence="1">The sequence shown here is derived from an EMBL/GenBank/DDBJ whole genome shotgun (WGS) entry which is preliminary data.</text>
</comment>
<gene>
    <name evidence="1" type="ORF">KDD93_02800</name>
</gene>
<organism evidence="1 2">
    <name type="scientific">Campylobacter anatolicus</name>
    <dbReference type="NCBI Taxonomy" id="2829105"/>
    <lineage>
        <taxon>Bacteria</taxon>
        <taxon>Pseudomonadati</taxon>
        <taxon>Campylobacterota</taxon>
        <taxon>Epsilonproteobacteria</taxon>
        <taxon>Campylobacterales</taxon>
        <taxon>Campylobacteraceae</taxon>
        <taxon>Campylobacter</taxon>
    </lineage>
</organism>
<dbReference type="EMBL" id="JAGSSW010000002">
    <property type="protein sequence ID" value="MBR8463498.1"/>
    <property type="molecule type" value="Genomic_DNA"/>
</dbReference>
<dbReference type="Proteomes" id="UP000682951">
    <property type="component" value="Unassembled WGS sequence"/>
</dbReference>
<dbReference type="Pfam" id="PF12541">
    <property type="entry name" value="DUF3737"/>
    <property type="match status" value="1"/>
</dbReference>
<dbReference type="RefSeq" id="WP_212141644.1">
    <property type="nucleotide sequence ID" value="NZ_JAGSSW010000002.1"/>
</dbReference>
<evidence type="ECO:0000313" key="2">
    <source>
        <dbReference type="Proteomes" id="UP000682951"/>
    </source>
</evidence>
<dbReference type="InterPro" id="IPR022208">
    <property type="entry name" value="DUF3737"/>
</dbReference>